<dbReference type="Pfam" id="PF21344">
    <property type="entry name" value="Zn_ribbon_LysW"/>
    <property type="match status" value="1"/>
</dbReference>
<organism evidence="1 2">
    <name type="scientific">Candidatus Falkowbacteria bacterium CG02_land_8_20_14_3_00_36_14</name>
    <dbReference type="NCBI Taxonomy" id="1974560"/>
    <lineage>
        <taxon>Bacteria</taxon>
        <taxon>Candidatus Falkowiibacteriota</taxon>
    </lineage>
</organism>
<dbReference type="EMBL" id="PETS01000018">
    <property type="protein sequence ID" value="PIV52010.1"/>
    <property type="molecule type" value="Genomic_DNA"/>
</dbReference>
<dbReference type="Proteomes" id="UP000228896">
    <property type="component" value="Unassembled WGS sequence"/>
</dbReference>
<proteinExistence type="predicted"/>
<sequence>MQTAKCPSCNSDVIIADEIVEGDLLDCANCEKVIEVASLHPMRLSLMADE</sequence>
<gene>
    <name evidence="1" type="ORF">COS18_00950</name>
</gene>
<protein>
    <submittedName>
        <fullName evidence="1">Lysine biosynthesis protein LysW</fullName>
    </submittedName>
</protein>
<name>A0A2M7DQH6_9BACT</name>
<dbReference type="Gene3D" id="2.20.28.160">
    <property type="match status" value="1"/>
</dbReference>
<evidence type="ECO:0000313" key="1">
    <source>
        <dbReference type="EMBL" id="PIV52010.1"/>
    </source>
</evidence>
<evidence type="ECO:0000313" key="2">
    <source>
        <dbReference type="Proteomes" id="UP000228896"/>
    </source>
</evidence>
<accession>A0A2M7DQH6</accession>
<reference evidence="2" key="1">
    <citation type="submission" date="2017-09" db="EMBL/GenBank/DDBJ databases">
        <title>Depth-based differentiation of microbial function through sediment-hosted aquifers and enrichment of novel symbionts in the deep terrestrial subsurface.</title>
        <authorList>
            <person name="Probst A.J."/>
            <person name="Ladd B."/>
            <person name="Jarett J.K."/>
            <person name="Geller-Mcgrath D.E."/>
            <person name="Sieber C.M.K."/>
            <person name="Emerson J.B."/>
            <person name="Anantharaman K."/>
            <person name="Thomas B.C."/>
            <person name="Malmstrom R."/>
            <person name="Stieglmeier M."/>
            <person name="Klingl A."/>
            <person name="Woyke T."/>
            <person name="Ryan C.M."/>
            <person name="Banfield J.F."/>
        </authorList>
    </citation>
    <scope>NUCLEOTIDE SEQUENCE [LARGE SCALE GENOMIC DNA]</scope>
</reference>
<dbReference type="AlphaFoldDB" id="A0A2M7DQH6"/>
<comment type="caution">
    <text evidence="1">The sequence shown here is derived from an EMBL/GenBank/DDBJ whole genome shotgun (WGS) entry which is preliminary data.</text>
</comment>
<dbReference type="InterPro" id="IPR005906">
    <property type="entry name" value="LysW"/>
</dbReference>